<accession>A0A6V8K5M4</accession>
<reference evidence="3 4" key="1">
    <citation type="submission" date="2020-03" db="EMBL/GenBank/DDBJ databases">
        <title>Whole genome shotgun sequence of Phytohabitans houttuyneae NBRC 108639.</title>
        <authorList>
            <person name="Komaki H."/>
            <person name="Tamura T."/>
        </authorList>
    </citation>
    <scope>NUCLEOTIDE SEQUENCE [LARGE SCALE GENOMIC DNA]</scope>
    <source>
        <strain evidence="3 4">NBRC 108639</strain>
    </source>
</reference>
<gene>
    <name evidence="3" type="ORF">Phou_014660</name>
</gene>
<comment type="caution">
    <text evidence="3">The sequence shown here is derived from an EMBL/GenBank/DDBJ whole genome shotgun (WGS) entry which is preliminary data.</text>
</comment>
<dbReference type="NCBIfam" id="TIGR02611">
    <property type="entry name" value="TIGR02611 family protein"/>
    <property type="match status" value="1"/>
</dbReference>
<evidence type="ECO:0000313" key="3">
    <source>
        <dbReference type="EMBL" id="GFJ77286.1"/>
    </source>
</evidence>
<dbReference type="EMBL" id="BLPF01000001">
    <property type="protein sequence ID" value="GFJ77286.1"/>
    <property type="molecule type" value="Genomic_DNA"/>
</dbReference>
<protein>
    <recommendedName>
        <fullName evidence="5">TIGR02611 family protein</fullName>
    </recommendedName>
</protein>
<name>A0A6V8K5M4_9ACTN</name>
<evidence type="ECO:0008006" key="5">
    <source>
        <dbReference type="Google" id="ProtNLM"/>
    </source>
</evidence>
<feature type="region of interest" description="Disordered" evidence="1">
    <location>
        <begin position="1"/>
        <end position="54"/>
    </location>
</feature>
<evidence type="ECO:0000313" key="4">
    <source>
        <dbReference type="Proteomes" id="UP000482800"/>
    </source>
</evidence>
<feature type="transmembrane region" description="Helical" evidence="2">
    <location>
        <begin position="151"/>
        <end position="175"/>
    </location>
</feature>
<keyword evidence="2" id="KW-0472">Membrane</keyword>
<dbReference type="AlphaFoldDB" id="A0A6V8K5M4"/>
<keyword evidence="4" id="KW-1185">Reference proteome</keyword>
<evidence type="ECO:0000256" key="1">
    <source>
        <dbReference type="SAM" id="MobiDB-lite"/>
    </source>
</evidence>
<feature type="transmembrane region" description="Helical" evidence="2">
    <location>
        <begin position="81"/>
        <end position="102"/>
    </location>
</feature>
<dbReference type="InterPro" id="IPR019099">
    <property type="entry name" value="Uncharacterised_PGPGW_TM"/>
</dbReference>
<feature type="transmembrane region" description="Helical" evidence="2">
    <location>
        <begin position="108"/>
        <end position="130"/>
    </location>
</feature>
<reference evidence="3 4" key="2">
    <citation type="submission" date="2020-03" db="EMBL/GenBank/DDBJ databases">
        <authorList>
            <person name="Ichikawa N."/>
            <person name="Kimura A."/>
            <person name="Kitahashi Y."/>
            <person name="Uohara A."/>
        </authorList>
    </citation>
    <scope>NUCLEOTIDE SEQUENCE [LARGE SCALE GENOMIC DNA]</scope>
    <source>
        <strain evidence="3 4">NBRC 108639</strain>
    </source>
</reference>
<keyword evidence="2" id="KW-1133">Transmembrane helix</keyword>
<organism evidence="3 4">
    <name type="scientific">Phytohabitans houttuyneae</name>
    <dbReference type="NCBI Taxonomy" id="1076126"/>
    <lineage>
        <taxon>Bacteria</taxon>
        <taxon>Bacillati</taxon>
        <taxon>Actinomycetota</taxon>
        <taxon>Actinomycetes</taxon>
        <taxon>Micromonosporales</taxon>
        <taxon>Micromonosporaceae</taxon>
    </lineage>
</organism>
<keyword evidence="2" id="KW-0812">Transmembrane</keyword>
<dbReference type="Pfam" id="PF09656">
    <property type="entry name" value="PGPGW"/>
    <property type="match status" value="1"/>
</dbReference>
<sequence length="187" mass="19983">MAPKEAILGDGMGRPAVVSGSGPAMTGTDVVDATGAGRPSGGDPQEDGAAGADTDLLRKPRWRDRMGTTLDVIRANPTGRVALKVVVGLAGLMVVAVGALLIPLPGPGWLIVLGGLGIWAIEFSWARRLLTFTRRNLRLWTRWVGRQSWTVRIAIGIFGMIFVSAVVWASVWLSFDVNLVTEVLNRL</sequence>
<dbReference type="InterPro" id="IPR013434">
    <property type="entry name" value="CHP02611"/>
</dbReference>
<dbReference type="Proteomes" id="UP000482800">
    <property type="component" value="Unassembled WGS sequence"/>
</dbReference>
<evidence type="ECO:0000256" key="2">
    <source>
        <dbReference type="SAM" id="Phobius"/>
    </source>
</evidence>
<proteinExistence type="predicted"/>